<feature type="region of interest" description="Disordered" evidence="1">
    <location>
        <begin position="50"/>
        <end position="84"/>
    </location>
</feature>
<dbReference type="AlphaFoldDB" id="A0A0D9NIR1"/>
<name>A0A0D9NIR1_METAN</name>
<dbReference type="EMBL" id="KE384772">
    <property type="protein sequence ID" value="KJK73864.1"/>
    <property type="molecule type" value="Genomic_DNA"/>
</dbReference>
<evidence type="ECO:0000313" key="3">
    <source>
        <dbReference type="EMBL" id="KJK73864.1"/>
    </source>
</evidence>
<feature type="signal peptide" evidence="2">
    <location>
        <begin position="1"/>
        <end position="20"/>
    </location>
</feature>
<evidence type="ECO:0000256" key="2">
    <source>
        <dbReference type="SAM" id="SignalP"/>
    </source>
</evidence>
<reference evidence="4" key="1">
    <citation type="journal article" date="2014" name="BMC Genomics">
        <title>The genome sequence of the biocontrol fungus Metarhizium anisopliae and comparative genomics of Metarhizium species.</title>
        <authorList>
            <person name="Pattemore J.A."/>
            <person name="Hane J.K."/>
            <person name="Williams A.H."/>
            <person name="Wilson B.A."/>
            <person name="Stodart B.J."/>
            <person name="Ash G.J."/>
        </authorList>
    </citation>
    <scope>NUCLEOTIDE SEQUENCE [LARGE SCALE GENOMIC DNA]</scope>
    <source>
        <strain evidence="4">BRIP 53293</strain>
    </source>
</reference>
<organism evidence="3 4">
    <name type="scientific">Metarhizium anisopliae BRIP 53293</name>
    <dbReference type="NCBI Taxonomy" id="1291518"/>
    <lineage>
        <taxon>Eukaryota</taxon>
        <taxon>Fungi</taxon>
        <taxon>Dikarya</taxon>
        <taxon>Ascomycota</taxon>
        <taxon>Pezizomycotina</taxon>
        <taxon>Sordariomycetes</taxon>
        <taxon>Hypocreomycetidae</taxon>
        <taxon>Hypocreales</taxon>
        <taxon>Clavicipitaceae</taxon>
        <taxon>Metarhizium</taxon>
    </lineage>
</organism>
<sequence>MAPSLLAIWLEGCILYPSLGLILMQSTDTETHTLDPYFFDNTNCDHDYGTPHSGTFDSQGWNPGGQTRQARAEERNPESSALGSSSLPFSYTVVWKLQLRKGRMMTLTGDTVEDIDIPPVTFWDETLKSQLIDVVNEKVPVPQYKPDETKITVSTSKRAQRPFQKRFGALNIDWNVVENKLRSWSNQGSNLTVEVWFVYQEIQLDTTNKVGKTGRGATNRQLASRDRLITQQEAAGIRPVWKDVYAVFECSSVVCPNRGFSCWRDPSNKKHYKLDSDIMEKFVDYAEEGNKLEKHDDVPERLREIIYKHDEEATMRKQLKRKASDPLPTTIRICSHGLQDGTCTDPAVSSQRAIRSAGPARLKFPMPIDEAPKSYCDWLCCQVTNETWHAAYRLACQIAIDYGYDLNQMYKDQVVEAEMLATKGVLQGIAIQFVSRIKEWLDQISPE</sequence>
<protein>
    <submittedName>
        <fullName evidence="3">Uncharacterized protein</fullName>
    </submittedName>
</protein>
<dbReference type="Proteomes" id="UP000054544">
    <property type="component" value="Unassembled WGS sequence"/>
</dbReference>
<evidence type="ECO:0000256" key="1">
    <source>
        <dbReference type="SAM" id="MobiDB-lite"/>
    </source>
</evidence>
<keyword evidence="4" id="KW-1185">Reference proteome</keyword>
<keyword evidence="2" id="KW-0732">Signal</keyword>
<gene>
    <name evidence="3" type="ORF">H634G_10842</name>
</gene>
<evidence type="ECO:0000313" key="4">
    <source>
        <dbReference type="Proteomes" id="UP000054544"/>
    </source>
</evidence>
<proteinExistence type="predicted"/>
<dbReference type="STRING" id="1291518.A0A0D9NIR1"/>
<accession>A0A0D9NIR1</accession>
<feature type="compositionally biased region" description="Polar residues" evidence="1">
    <location>
        <begin position="52"/>
        <end position="69"/>
    </location>
</feature>
<feature type="chain" id="PRO_5002341476" evidence="2">
    <location>
        <begin position="21"/>
        <end position="447"/>
    </location>
</feature>